<organism evidence="1 2">
    <name type="scientific">Elysia marginata</name>
    <dbReference type="NCBI Taxonomy" id="1093978"/>
    <lineage>
        <taxon>Eukaryota</taxon>
        <taxon>Metazoa</taxon>
        <taxon>Spiralia</taxon>
        <taxon>Lophotrochozoa</taxon>
        <taxon>Mollusca</taxon>
        <taxon>Gastropoda</taxon>
        <taxon>Heterobranchia</taxon>
        <taxon>Euthyneura</taxon>
        <taxon>Panpulmonata</taxon>
        <taxon>Sacoglossa</taxon>
        <taxon>Placobranchoidea</taxon>
        <taxon>Plakobranchidae</taxon>
        <taxon>Elysia</taxon>
    </lineage>
</organism>
<protein>
    <submittedName>
        <fullName evidence="1">Uncharacterized protein</fullName>
    </submittedName>
</protein>
<comment type="caution">
    <text evidence="1">The sequence shown here is derived from an EMBL/GenBank/DDBJ whole genome shotgun (WGS) entry which is preliminary data.</text>
</comment>
<evidence type="ECO:0000313" key="1">
    <source>
        <dbReference type="EMBL" id="GFR82058.1"/>
    </source>
</evidence>
<dbReference type="AlphaFoldDB" id="A0AAV4G8F9"/>
<gene>
    <name evidence="1" type="ORF">ElyMa_002356100</name>
</gene>
<keyword evidence="2" id="KW-1185">Reference proteome</keyword>
<evidence type="ECO:0000313" key="2">
    <source>
        <dbReference type="Proteomes" id="UP000762676"/>
    </source>
</evidence>
<dbReference type="EMBL" id="BMAT01004871">
    <property type="protein sequence ID" value="GFR82058.1"/>
    <property type="molecule type" value="Genomic_DNA"/>
</dbReference>
<sequence>MSKTKSKTLSLGTPIGTWQSLEPGCTQLSQKRRTRASCQGRMRNGTGENRIMSAAGNWVFQELPLTDRSLKQLVNLQNINLESAYRMSQ</sequence>
<name>A0AAV4G8F9_9GAST</name>
<dbReference type="Proteomes" id="UP000762676">
    <property type="component" value="Unassembled WGS sequence"/>
</dbReference>
<accession>A0AAV4G8F9</accession>
<reference evidence="1 2" key="1">
    <citation type="journal article" date="2021" name="Elife">
        <title>Chloroplast acquisition without the gene transfer in kleptoplastic sea slugs, Plakobranchus ocellatus.</title>
        <authorList>
            <person name="Maeda T."/>
            <person name="Takahashi S."/>
            <person name="Yoshida T."/>
            <person name="Shimamura S."/>
            <person name="Takaki Y."/>
            <person name="Nagai Y."/>
            <person name="Toyoda A."/>
            <person name="Suzuki Y."/>
            <person name="Arimoto A."/>
            <person name="Ishii H."/>
            <person name="Satoh N."/>
            <person name="Nishiyama T."/>
            <person name="Hasebe M."/>
            <person name="Maruyama T."/>
            <person name="Minagawa J."/>
            <person name="Obokata J."/>
            <person name="Shigenobu S."/>
        </authorList>
    </citation>
    <scope>NUCLEOTIDE SEQUENCE [LARGE SCALE GENOMIC DNA]</scope>
</reference>
<proteinExistence type="predicted"/>